<evidence type="ECO:0000256" key="4">
    <source>
        <dbReference type="ARBA" id="ARBA00022692"/>
    </source>
</evidence>
<dbReference type="CDD" id="cd03213">
    <property type="entry name" value="ABCG_EPDR"/>
    <property type="match status" value="1"/>
</dbReference>
<feature type="transmembrane region" description="Helical" evidence="9">
    <location>
        <begin position="472"/>
        <end position="494"/>
    </location>
</feature>
<feature type="transmembrane region" description="Helical" evidence="9">
    <location>
        <begin position="608"/>
        <end position="628"/>
    </location>
</feature>
<feature type="transmembrane region" description="Helical" evidence="9">
    <location>
        <begin position="395"/>
        <end position="419"/>
    </location>
</feature>
<dbReference type="PROSITE" id="PS50893">
    <property type="entry name" value="ABC_TRANSPORTER_2"/>
    <property type="match status" value="1"/>
</dbReference>
<reference evidence="13" key="1">
    <citation type="journal article" date="2020" name="PLoS Negl. Trop. Dis.">
        <title>High-quality nuclear genome for Sarcoptes scabiei-A critical resource for a neglected parasite.</title>
        <authorList>
            <person name="Korhonen P.K."/>
            <person name="Gasser R.B."/>
            <person name="Ma G."/>
            <person name="Wang T."/>
            <person name="Stroehlein A.J."/>
            <person name="Young N.D."/>
            <person name="Ang C.S."/>
            <person name="Fernando D.D."/>
            <person name="Lu H.C."/>
            <person name="Taylor S."/>
            <person name="Reynolds S.L."/>
            <person name="Mofiz E."/>
            <person name="Najaraj S.H."/>
            <person name="Gowda H."/>
            <person name="Madugundu A."/>
            <person name="Renuse S."/>
            <person name="Holt D."/>
            <person name="Pandey A."/>
            <person name="Papenfuss A.T."/>
            <person name="Fischer K."/>
        </authorList>
    </citation>
    <scope>NUCLEOTIDE SEQUENCE [LARGE SCALE GENOMIC DNA]</scope>
</reference>
<sequence length="633" mass="71461">MDNLSLVKLDKKIDIKASENNHMAVGIELTWNQISVWNKPKSSCFRRPPKPTQILQSISGSVSPGELLAIMGPSGSGKTTLLNALTGRNLREYSFEGKVMINQQVAKFDMIKSISGYVQQGDLFVAMLTVKEYLVFMSLVRMERNTPAAERKRRINEVLDELELTKCSNSRIGNRDLGSFGISGGESRRLSFAAEMLTNPLLLFCDEPTSGLDSFLAENVVKILKKMSQSGRTIICTIHQPSSEVFILFNKLLLLSQGKVAFIGTPDAANTFFSSLGLVCPQNFNPADFYLKQLSVVPGFKKECLEMINKICAEFKNQQGDENEVIESTAKFKATSIHQAPWFEQFSALLWRSFISNLREPMIVRIKIVQTIVVALLLGLVFVSQNLDQKGIMNINGAIFSTIINLTFMNVFSCINTFSSELPLFFREYSNGMYRTDTYFLAKSLAELPFQLFMPTLFIAILYYMVGFNQNFHTFIMFILIANLIANCGVSFGYMISCLSSSTKMAIALSSPLILPLLLFGGFFINNSSIPFFFKFFKYISWFYYGNEAMVISQWIDINNITCPTNDDPGKNSTFFELMTKPEQRCLTQGRSVIEELSFDPDHIYLDIFAMLALGFTMRIAAFFFLLLKAKRR</sequence>
<name>A0A834VAU9_SARSC</name>
<dbReference type="Pfam" id="PF00005">
    <property type="entry name" value="ABC_tran"/>
    <property type="match status" value="1"/>
</dbReference>
<dbReference type="GO" id="GO:0016887">
    <property type="term" value="F:ATP hydrolysis activity"/>
    <property type="evidence" value="ECO:0007669"/>
    <property type="project" value="InterPro"/>
</dbReference>
<evidence type="ECO:0000256" key="6">
    <source>
        <dbReference type="ARBA" id="ARBA00022840"/>
    </source>
</evidence>
<dbReference type="InterPro" id="IPR043926">
    <property type="entry name" value="ABCG_dom"/>
</dbReference>
<reference evidence="12" key="3">
    <citation type="submission" date="2022-06" db="UniProtKB">
        <authorList>
            <consortium name="EnsemblMetazoa"/>
        </authorList>
    </citation>
    <scope>IDENTIFICATION</scope>
</reference>
<dbReference type="Pfam" id="PF19055">
    <property type="entry name" value="ABC2_membrane_7"/>
    <property type="match status" value="1"/>
</dbReference>
<dbReference type="InterPro" id="IPR027417">
    <property type="entry name" value="P-loop_NTPase"/>
</dbReference>
<gene>
    <name evidence="11" type="ORF">SSS_4629</name>
</gene>
<evidence type="ECO:0000256" key="1">
    <source>
        <dbReference type="ARBA" id="ARBA00004141"/>
    </source>
</evidence>
<evidence type="ECO:0000313" key="13">
    <source>
        <dbReference type="Proteomes" id="UP000070412"/>
    </source>
</evidence>
<evidence type="ECO:0000256" key="9">
    <source>
        <dbReference type="SAM" id="Phobius"/>
    </source>
</evidence>
<reference evidence="11" key="2">
    <citation type="submission" date="2020-01" db="EMBL/GenBank/DDBJ databases">
        <authorList>
            <person name="Korhonen P.K.K."/>
            <person name="Guangxu M.G."/>
            <person name="Wang T.W."/>
            <person name="Stroehlein A.J.S."/>
            <person name="Young N.D."/>
            <person name="Ang C.-S.A."/>
            <person name="Fernando D.W.F."/>
            <person name="Lu H.L."/>
            <person name="Taylor S.T."/>
            <person name="Ehtesham M.E.M."/>
            <person name="Najaraj S.H.N."/>
            <person name="Harsha G.H.G."/>
            <person name="Madugundu A.M."/>
            <person name="Renuse S.R."/>
            <person name="Holt D.H."/>
            <person name="Pandey A.P."/>
            <person name="Papenfuss A.P."/>
            <person name="Gasser R.B.G."/>
            <person name="Fischer K.F."/>
        </authorList>
    </citation>
    <scope>NUCLEOTIDE SEQUENCE</scope>
    <source>
        <strain evidence="11">SSS_KF_BRIS2020</strain>
    </source>
</reference>
<evidence type="ECO:0000256" key="2">
    <source>
        <dbReference type="ARBA" id="ARBA00005814"/>
    </source>
</evidence>
<keyword evidence="6" id="KW-0067">ATP-binding</keyword>
<dbReference type="GO" id="GO:0005886">
    <property type="term" value="C:plasma membrane"/>
    <property type="evidence" value="ECO:0007669"/>
    <property type="project" value="TreeGrafter"/>
</dbReference>
<dbReference type="EnsemblMetazoa" id="SSS_4629s_mrna">
    <property type="protein sequence ID" value="KAF7488489.1"/>
    <property type="gene ID" value="SSS_4629"/>
</dbReference>
<dbReference type="Pfam" id="PF01061">
    <property type="entry name" value="ABC2_membrane"/>
    <property type="match status" value="1"/>
</dbReference>
<organism evidence="11">
    <name type="scientific">Sarcoptes scabiei</name>
    <name type="common">Itch mite</name>
    <name type="synonym">Acarus scabiei</name>
    <dbReference type="NCBI Taxonomy" id="52283"/>
    <lineage>
        <taxon>Eukaryota</taxon>
        <taxon>Metazoa</taxon>
        <taxon>Ecdysozoa</taxon>
        <taxon>Arthropoda</taxon>
        <taxon>Chelicerata</taxon>
        <taxon>Arachnida</taxon>
        <taxon>Acari</taxon>
        <taxon>Acariformes</taxon>
        <taxon>Sarcoptiformes</taxon>
        <taxon>Astigmata</taxon>
        <taxon>Psoroptidia</taxon>
        <taxon>Sarcoptoidea</taxon>
        <taxon>Sarcoptidae</taxon>
        <taxon>Sarcoptinae</taxon>
        <taxon>Sarcoptes</taxon>
    </lineage>
</organism>
<keyword evidence="7 9" id="KW-1133">Transmembrane helix</keyword>
<dbReference type="OrthoDB" id="6716308at2759"/>
<dbReference type="InterPro" id="IPR013525">
    <property type="entry name" value="ABC2_TM"/>
</dbReference>
<evidence type="ECO:0000313" key="11">
    <source>
        <dbReference type="EMBL" id="KAF7488489.1"/>
    </source>
</evidence>
<keyword evidence="3" id="KW-0813">Transport</keyword>
<evidence type="ECO:0000256" key="3">
    <source>
        <dbReference type="ARBA" id="ARBA00022448"/>
    </source>
</evidence>
<feature type="transmembrane region" description="Helical" evidence="9">
    <location>
        <begin position="362"/>
        <end position="383"/>
    </location>
</feature>
<keyword evidence="8 9" id="KW-0472">Membrane</keyword>
<protein>
    <submittedName>
        <fullName evidence="11">Protein white</fullName>
    </submittedName>
</protein>
<accession>A0A834VAU9</accession>
<keyword evidence="4 9" id="KW-0812">Transmembrane</keyword>
<dbReference type="Gene3D" id="3.40.50.300">
    <property type="entry name" value="P-loop containing nucleotide triphosphate hydrolases"/>
    <property type="match status" value="1"/>
</dbReference>
<keyword evidence="5" id="KW-0547">Nucleotide-binding</keyword>
<proteinExistence type="inferred from homology"/>
<feature type="transmembrane region" description="Helical" evidence="9">
    <location>
        <begin position="440"/>
        <end position="466"/>
    </location>
</feature>
<comment type="subcellular location">
    <subcellularLocation>
        <location evidence="1">Membrane</location>
        <topology evidence="1">Multi-pass membrane protein</topology>
    </subcellularLocation>
</comment>
<dbReference type="GO" id="GO:0140359">
    <property type="term" value="F:ABC-type transporter activity"/>
    <property type="evidence" value="ECO:0007669"/>
    <property type="project" value="InterPro"/>
</dbReference>
<dbReference type="InterPro" id="IPR003593">
    <property type="entry name" value="AAA+_ATPase"/>
</dbReference>
<keyword evidence="13" id="KW-1185">Reference proteome</keyword>
<dbReference type="EMBL" id="WVUK01000066">
    <property type="protein sequence ID" value="KAF7488489.1"/>
    <property type="molecule type" value="Genomic_DNA"/>
</dbReference>
<dbReference type="InterPro" id="IPR003439">
    <property type="entry name" value="ABC_transporter-like_ATP-bd"/>
</dbReference>
<evidence type="ECO:0000256" key="5">
    <source>
        <dbReference type="ARBA" id="ARBA00022741"/>
    </source>
</evidence>
<dbReference type="InterPro" id="IPR050352">
    <property type="entry name" value="ABCG_transporters"/>
</dbReference>
<dbReference type="AlphaFoldDB" id="A0A834VAU9"/>
<evidence type="ECO:0000313" key="12">
    <source>
        <dbReference type="EnsemblMetazoa" id="KAF7488489.1"/>
    </source>
</evidence>
<evidence type="ECO:0000259" key="10">
    <source>
        <dbReference type="PROSITE" id="PS50893"/>
    </source>
</evidence>
<dbReference type="PANTHER" id="PTHR48041">
    <property type="entry name" value="ABC TRANSPORTER G FAMILY MEMBER 28"/>
    <property type="match status" value="1"/>
</dbReference>
<dbReference type="SMART" id="SM00382">
    <property type="entry name" value="AAA"/>
    <property type="match status" value="1"/>
</dbReference>
<evidence type="ECO:0000256" key="7">
    <source>
        <dbReference type="ARBA" id="ARBA00022989"/>
    </source>
</evidence>
<comment type="similarity">
    <text evidence="2">Belongs to the ABC transporter superfamily. ABCG family. Eye pigment precursor importer (TC 3.A.1.204) subfamily.</text>
</comment>
<dbReference type="PROSITE" id="PS00211">
    <property type="entry name" value="ABC_TRANSPORTER_1"/>
    <property type="match status" value="1"/>
</dbReference>
<dbReference type="SUPFAM" id="SSF52540">
    <property type="entry name" value="P-loop containing nucleoside triphosphate hydrolases"/>
    <property type="match status" value="1"/>
</dbReference>
<dbReference type="InterPro" id="IPR017871">
    <property type="entry name" value="ABC_transporter-like_CS"/>
</dbReference>
<dbReference type="Proteomes" id="UP000070412">
    <property type="component" value="Unassembled WGS sequence"/>
</dbReference>
<dbReference type="GO" id="GO:0005524">
    <property type="term" value="F:ATP binding"/>
    <property type="evidence" value="ECO:0007669"/>
    <property type="project" value="UniProtKB-KW"/>
</dbReference>
<feature type="transmembrane region" description="Helical" evidence="9">
    <location>
        <begin position="506"/>
        <end position="525"/>
    </location>
</feature>
<dbReference type="PANTHER" id="PTHR48041:SF139">
    <property type="entry name" value="PROTEIN SCARLET"/>
    <property type="match status" value="1"/>
</dbReference>
<feature type="domain" description="ABC transporter" evidence="10">
    <location>
        <begin position="34"/>
        <end position="282"/>
    </location>
</feature>
<evidence type="ECO:0000256" key="8">
    <source>
        <dbReference type="ARBA" id="ARBA00023136"/>
    </source>
</evidence>